<dbReference type="GO" id="GO:0016020">
    <property type="term" value="C:membrane"/>
    <property type="evidence" value="ECO:0007669"/>
    <property type="project" value="InterPro"/>
</dbReference>
<keyword evidence="7" id="KW-0418">Kinase</keyword>
<dbReference type="OrthoDB" id="9799827at2"/>
<keyword evidence="4" id="KW-0762">Sugar transport</keyword>
<keyword evidence="3" id="KW-0963">Cytoplasm</keyword>
<dbReference type="AlphaFoldDB" id="A0A4Z0YHM6"/>
<keyword evidence="6" id="KW-0598">Phosphotransferase system</keyword>
<evidence type="ECO:0000256" key="2">
    <source>
        <dbReference type="ARBA" id="ARBA00022448"/>
    </source>
</evidence>
<evidence type="ECO:0000256" key="3">
    <source>
        <dbReference type="ARBA" id="ARBA00022490"/>
    </source>
</evidence>
<dbReference type="Pfam" id="PF03610">
    <property type="entry name" value="EIIA-man"/>
    <property type="match status" value="1"/>
</dbReference>
<proteinExistence type="predicted"/>
<name>A0A4Z0YHM6_9FIRM</name>
<comment type="subcellular location">
    <subcellularLocation>
        <location evidence="1">Cytoplasm</location>
    </subcellularLocation>
</comment>
<dbReference type="GO" id="GO:0005737">
    <property type="term" value="C:cytoplasm"/>
    <property type="evidence" value="ECO:0007669"/>
    <property type="project" value="UniProtKB-SubCell"/>
</dbReference>
<dbReference type="InterPro" id="IPR033887">
    <property type="entry name" value="PTS_IIA_man"/>
</dbReference>
<reference evidence="9 10" key="1">
    <citation type="submission" date="2019-04" db="EMBL/GenBank/DDBJ databases">
        <authorList>
            <person name="Poehlein A."/>
            <person name="Bengelsdorf F.R."/>
            <person name="Duerre P."/>
            <person name="Daniel R."/>
        </authorList>
    </citation>
    <scope>NUCLEOTIDE SEQUENCE [LARGE SCALE GENOMIC DNA]</scope>
    <source>
        <strain evidence="9 10">BS-1</strain>
    </source>
</reference>
<dbReference type="PANTHER" id="PTHR33799:SF1">
    <property type="entry name" value="PTS SYSTEM MANNOSE-SPECIFIC EIIAB COMPONENT-RELATED"/>
    <property type="match status" value="1"/>
</dbReference>
<evidence type="ECO:0000256" key="1">
    <source>
        <dbReference type="ARBA" id="ARBA00004496"/>
    </source>
</evidence>
<dbReference type="InterPro" id="IPR036662">
    <property type="entry name" value="PTS_EIIA_man-typ_sf"/>
</dbReference>
<comment type="caution">
    <text evidence="9">The sequence shown here is derived from an EMBL/GenBank/DDBJ whole genome shotgun (WGS) entry which is preliminary data.</text>
</comment>
<dbReference type="Gene3D" id="3.40.50.510">
    <property type="entry name" value="Phosphotransferase system, mannose-type IIA component"/>
    <property type="match status" value="1"/>
</dbReference>
<evidence type="ECO:0000256" key="5">
    <source>
        <dbReference type="ARBA" id="ARBA00022679"/>
    </source>
</evidence>
<keyword evidence="5" id="KW-0808">Transferase</keyword>
<dbReference type="SUPFAM" id="SSF53062">
    <property type="entry name" value="PTS system fructose IIA component-like"/>
    <property type="match status" value="1"/>
</dbReference>
<protein>
    <submittedName>
        <fullName evidence="9">PTS system mannose-specific EIIAB component</fullName>
    </submittedName>
</protein>
<dbReference type="GO" id="GO:0016301">
    <property type="term" value="F:kinase activity"/>
    <property type="evidence" value="ECO:0007669"/>
    <property type="project" value="UniProtKB-KW"/>
</dbReference>
<feature type="domain" description="PTS EIIA type-4" evidence="8">
    <location>
        <begin position="1"/>
        <end position="123"/>
    </location>
</feature>
<accession>A0A4Z0YHM6</accession>
<dbReference type="InterPro" id="IPR051471">
    <property type="entry name" value="Bacterial_PTS_sugar_comp"/>
</dbReference>
<organism evidence="9 10">
    <name type="scientific">Caproiciproducens galactitolivorans</name>
    <dbReference type="NCBI Taxonomy" id="642589"/>
    <lineage>
        <taxon>Bacteria</taxon>
        <taxon>Bacillati</taxon>
        <taxon>Bacillota</taxon>
        <taxon>Clostridia</taxon>
        <taxon>Eubacteriales</taxon>
        <taxon>Acutalibacteraceae</taxon>
        <taxon>Caproiciproducens</taxon>
    </lineage>
</organism>
<dbReference type="PROSITE" id="PS51096">
    <property type="entry name" value="PTS_EIIA_TYPE_4"/>
    <property type="match status" value="1"/>
</dbReference>
<dbReference type="InterPro" id="IPR004701">
    <property type="entry name" value="PTS_EIIA_man-typ"/>
</dbReference>
<sequence length="141" mass="15155">MIGVLITGHGSFATGMMSASKLIVGPRENYLGVDFLESDNVDTLSHKLRQAMESLGDQILVLVDLAGGSPFKTAVTLKNEFSNKKIEVVSGLNLPMLTSVLLGEKETMEEYVQDAMEMGAVGIKQFKKKPKPQPAAAEDGI</sequence>
<keyword evidence="2" id="KW-0813">Transport</keyword>
<evidence type="ECO:0000313" key="10">
    <source>
        <dbReference type="Proteomes" id="UP000297714"/>
    </source>
</evidence>
<gene>
    <name evidence="9" type="primary">manX</name>
    <name evidence="9" type="ORF">CAGA_16090</name>
</gene>
<evidence type="ECO:0000256" key="6">
    <source>
        <dbReference type="ARBA" id="ARBA00022683"/>
    </source>
</evidence>
<dbReference type="CDD" id="cd00006">
    <property type="entry name" value="PTS_IIA_man"/>
    <property type="match status" value="1"/>
</dbReference>
<dbReference type="RefSeq" id="WP_135659609.1">
    <property type="nucleotide sequence ID" value="NZ_JAJUFJ010000005.1"/>
</dbReference>
<dbReference type="GO" id="GO:0009401">
    <property type="term" value="P:phosphoenolpyruvate-dependent sugar phosphotransferase system"/>
    <property type="evidence" value="ECO:0007669"/>
    <property type="project" value="UniProtKB-KW"/>
</dbReference>
<dbReference type="PANTHER" id="PTHR33799">
    <property type="entry name" value="PTS PERMEASE-RELATED-RELATED"/>
    <property type="match status" value="1"/>
</dbReference>
<keyword evidence="10" id="KW-1185">Reference proteome</keyword>
<evidence type="ECO:0000256" key="4">
    <source>
        <dbReference type="ARBA" id="ARBA00022597"/>
    </source>
</evidence>
<dbReference type="EMBL" id="SRMQ01000006">
    <property type="protein sequence ID" value="TGJ76402.1"/>
    <property type="molecule type" value="Genomic_DNA"/>
</dbReference>
<evidence type="ECO:0000256" key="7">
    <source>
        <dbReference type="ARBA" id="ARBA00022777"/>
    </source>
</evidence>
<evidence type="ECO:0000259" key="8">
    <source>
        <dbReference type="PROSITE" id="PS51096"/>
    </source>
</evidence>
<dbReference type="Proteomes" id="UP000297714">
    <property type="component" value="Unassembled WGS sequence"/>
</dbReference>
<evidence type="ECO:0000313" key="9">
    <source>
        <dbReference type="EMBL" id="TGJ76402.1"/>
    </source>
</evidence>